<keyword evidence="7" id="KW-1185">Reference proteome</keyword>
<dbReference type="Proteomes" id="UP000269721">
    <property type="component" value="Unassembled WGS sequence"/>
</dbReference>
<accession>A0A4P9WMM1</accession>
<reference evidence="7" key="1">
    <citation type="journal article" date="2018" name="Nat. Microbiol.">
        <title>Leveraging single-cell genomics to expand the fungal tree of life.</title>
        <authorList>
            <person name="Ahrendt S.R."/>
            <person name="Quandt C.A."/>
            <person name="Ciobanu D."/>
            <person name="Clum A."/>
            <person name="Salamov A."/>
            <person name="Andreopoulos B."/>
            <person name="Cheng J.F."/>
            <person name="Woyke T."/>
            <person name="Pelin A."/>
            <person name="Henrissat B."/>
            <person name="Reynolds N.K."/>
            <person name="Benny G.L."/>
            <person name="Smith M.E."/>
            <person name="James T.Y."/>
            <person name="Grigoriev I.V."/>
        </authorList>
    </citation>
    <scope>NUCLEOTIDE SEQUENCE [LARGE SCALE GENOMIC DNA]</scope>
</reference>
<evidence type="ECO:0000256" key="3">
    <source>
        <dbReference type="ARBA" id="ARBA00022833"/>
    </source>
</evidence>
<evidence type="ECO:0000259" key="5">
    <source>
        <dbReference type="PROSITE" id="PS50865"/>
    </source>
</evidence>
<sequence>MDRIFRSEAEPLQHRITCGYTLGRMMTRMGDLHTATKRCRRALSLAESATAASRSAIVILDGPDVPAGALLNTALTVLRRTLEAGFERPTAPITHNDLISAFEWDRDRSGGGIDFVVAFVPDSCDDEDYERHHTAAIFDRTFRVCGSKCDGCGKKPDASVLLKYYSRCKMAAYCSPACQRGAWTLHRPSCRPPNTFLPGDPRAAPGVKQPHRRGARTGARLWELLEHGSPRARALPKFPHQHEYPSAGRAGERTGPAFTGLGRIMRKLDPTAYLPSIKLCLGGSHGRRLGGTLAQWMTVWWRMDDQIVAK</sequence>
<keyword evidence="1" id="KW-0479">Metal-binding</keyword>
<dbReference type="Pfam" id="PF01753">
    <property type="entry name" value="zf-MYND"/>
    <property type="match status" value="1"/>
</dbReference>
<evidence type="ECO:0000256" key="2">
    <source>
        <dbReference type="ARBA" id="ARBA00022771"/>
    </source>
</evidence>
<feature type="domain" description="MYND-type" evidence="5">
    <location>
        <begin position="149"/>
        <end position="190"/>
    </location>
</feature>
<organism evidence="6 7">
    <name type="scientific">Blyttiomyces helicus</name>
    <dbReference type="NCBI Taxonomy" id="388810"/>
    <lineage>
        <taxon>Eukaryota</taxon>
        <taxon>Fungi</taxon>
        <taxon>Fungi incertae sedis</taxon>
        <taxon>Chytridiomycota</taxon>
        <taxon>Chytridiomycota incertae sedis</taxon>
        <taxon>Chytridiomycetes</taxon>
        <taxon>Chytridiomycetes incertae sedis</taxon>
        <taxon>Blyttiomyces</taxon>
    </lineage>
</organism>
<proteinExistence type="predicted"/>
<dbReference type="EMBL" id="KZ993987">
    <property type="protein sequence ID" value="RKO94164.1"/>
    <property type="molecule type" value="Genomic_DNA"/>
</dbReference>
<dbReference type="SUPFAM" id="SSF144232">
    <property type="entry name" value="HIT/MYND zinc finger-like"/>
    <property type="match status" value="1"/>
</dbReference>
<name>A0A4P9WMM1_9FUNG</name>
<evidence type="ECO:0000313" key="6">
    <source>
        <dbReference type="EMBL" id="RKO94164.1"/>
    </source>
</evidence>
<dbReference type="AlphaFoldDB" id="A0A4P9WMM1"/>
<keyword evidence="3" id="KW-0862">Zinc</keyword>
<evidence type="ECO:0000256" key="4">
    <source>
        <dbReference type="PROSITE-ProRule" id="PRU00134"/>
    </source>
</evidence>
<dbReference type="GO" id="GO:0008270">
    <property type="term" value="F:zinc ion binding"/>
    <property type="evidence" value="ECO:0007669"/>
    <property type="project" value="UniProtKB-KW"/>
</dbReference>
<dbReference type="InterPro" id="IPR002893">
    <property type="entry name" value="Znf_MYND"/>
</dbReference>
<dbReference type="Gene3D" id="6.10.140.2220">
    <property type="match status" value="1"/>
</dbReference>
<dbReference type="OrthoDB" id="9922773at2759"/>
<dbReference type="PROSITE" id="PS50865">
    <property type="entry name" value="ZF_MYND_2"/>
    <property type="match status" value="1"/>
</dbReference>
<protein>
    <recommendedName>
        <fullName evidence="5">MYND-type domain-containing protein</fullName>
    </recommendedName>
</protein>
<gene>
    <name evidence="6" type="ORF">BDK51DRAFT_29989</name>
</gene>
<evidence type="ECO:0000313" key="7">
    <source>
        <dbReference type="Proteomes" id="UP000269721"/>
    </source>
</evidence>
<keyword evidence="2 4" id="KW-0863">Zinc-finger</keyword>
<evidence type="ECO:0000256" key="1">
    <source>
        <dbReference type="ARBA" id="ARBA00022723"/>
    </source>
</evidence>